<name>A0A2G5VD23_9PELO</name>
<reference evidence="3" key="1">
    <citation type="submission" date="2017-10" db="EMBL/GenBank/DDBJ databases">
        <title>Rapid genome shrinkage in a self-fertile nematode reveals novel sperm competition proteins.</title>
        <authorList>
            <person name="Yin D."/>
            <person name="Schwarz E.M."/>
            <person name="Thomas C.G."/>
            <person name="Felde R.L."/>
            <person name="Korf I.F."/>
            <person name="Cutter A.D."/>
            <person name="Schartner C.M."/>
            <person name="Ralston E.J."/>
            <person name="Meyer B.J."/>
            <person name="Haag E.S."/>
        </authorList>
    </citation>
    <scope>NUCLEOTIDE SEQUENCE [LARGE SCALE GENOMIC DNA]</scope>
    <source>
        <strain evidence="3">JU1422</strain>
    </source>
</reference>
<dbReference type="Pfam" id="PF21022">
    <property type="entry name" value="Rap-GAP_dimer"/>
    <property type="match status" value="1"/>
</dbReference>
<sequence>MPKEHHDFFVHDSLIDPLFYRVQARKILPADAFKIILRTRKGTTNKIILAGDRRPTARQPPVGSKCSTTETPGQE</sequence>
<dbReference type="Proteomes" id="UP000230233">
    <property type="component" value="Chromosome II"/>
</dbReference>
<feature type="region of interest" description="Disordered" evidence="1">
    <location>
        <begin position="51"/>
        <end position="75"/>
    </location>
</feature>
<protein>
    <submittedName>
        <fullName evidence="2">Uncharacterized protein</fullName>
    </submittedName>
</protein>
<evidence type="ECO:0000256" key="1">
    <source>
        <dbReference type="SAM" id="MobiDB-lite"/>
    </source>
</evidence>
<gene>
    <name evidence="2" type="primary">Cnig_chr_II.g8183</name>
    <name evidence="2" type="ORF">B9Z55_008183</name>
</gene>
<feature type="compositionally biased region" description="Polar residues" evidence="1">
    <location>
        <begin position="65"/>
        <end position="75"/>
    </location>
</feature>
<evidence type="ECO:0000313" key="3">
    <source>
        <dbReference type="Proteomes" id="UP000230233"/>
    </source>
</evidence>
<accession>A0A2G5VD23</accession>
<proteinExistence type="predicted"/>
<evidence type="ECO:0000313" key="2">
    <source>
        <dbReference type="EMBL" id="PIC49642.1"/>
    </source>
</evidence>
<comment type="caution">
    <text evidence="2">The sequence shown here is derived from an EMBL/GenBank/DDBJ whole genome shotgun (WGS) entry which is preliminary data.</text>
</comment>
<dbReference type="AlphaFoldDB" id="A0A2G5VD23"/>
<organism evidence="2 3">
    <name type="scientific">Caenorhabditis nigoni</name>
    <dbReference type="NCBI Taxonomy" id="1611254"/>
    <lineage>
        <taxon>Eukaryota</taxon>
        <taxon>Metazoa</taxon>
        <taxon>Ecdysozoa</taxon>
        <taxon>Nematoda</taxon>
        <taxon>Chromadorea</taxon>
        <taxon>Rhabditida</taxon>
        <taxon>Rhabditina</taxon>
        <taxon>Rhabditomorpha</taxon>
        <taxon>Rhabditoidea</taxon>
        <taxon>Rhabditidae</taxon>
        <taxon>Peloderinae</taxon>
        <taxon>Caenorhabditis</taxon>
    </lineage>
</organism>
<dbReference type="EMBL" id="PDUG01000002">
    <property type="protein sequence ID" value="PIC49642.1"/>
    <property type="molecule type" value="Genomic_DNA"/>
</dbReference>
<dbReference type="STRING" id="1611254.A0A2G5VD23"/>
<keyword evidence="3" id="KW-1185">Reference proteome</keyword>